<gene>
    <name evidence="11" type="ORF">KL86APRO_11079</name>
</gene>
<accession>A0A212JHR2</accession>
<evidence type="ECO:0000256" key="3">
    <source>
        <dbReference type="ARBA" id="ARBA00022475"/>
    </source>
</evidence>
<dbReference type="InterPro" id="IPR013853">
    <property type="entry name" value="EIIC-GAT"/>
</dbReference>
<feature type="transmembrane region" description="Helical" evidence="9">
    <location>
        <begin position="93"/>
        <end position="113"/>
    </location>
</feature>
<feature type="transmembrane region" description="Helical" evidence="9">
    <location>
        <begin position="6"/>
        <end position="27"/>
    </location>
</feature>
<evidence type="ECO:0000256" key="7">
    <source>
        <dbReference type="ARBA" id="ARBA00022989"/>
    </source>
</evidence>
<keyword evidence="7 9" id="KW-1133">Transmembrane helix</keyword>
<feature type="transmembrane region" description="Helical" evidence="9">
    <location>
        <begin position="251"/>
        <end position="272"/>
    </location>
</feature>
<feature type="domain" description="PTS EIIC type-2" evidence="10">
    <location>
        <begin position="4"/>
        <end position="419"/>
    </location>
</feature>
<evidence type="ECO:0000256" key="4">
    <source>
        <dbReference type="ARBA" id="ARBA00022597"/>
    </source>
</evidence>
<dbReference type="GO" id="GO:0015577">
    <property type="term" value="F:galactitol transmembrane transporter activity"/>
    <property type="evidence" value="ECO:0007669"/>
    <property type="project" value="InterPro"/>
</dbReference>
<feature type="transmembrane region" description="Helical" evidence="9">
    <location>
        <begin position="178"/>
        <end position="196"/>
    </location>
</feature>
<evidence type="ECO:0000256" key="8">
    <source>
        <dbReference type="ARBA" id="ARBA00023136"/>
    </source>
</evidence>
<feature type="transmembrane region" description="Helical" evidence="9">
    <location>
        <begin position="216"/>
        <end position="239"/>
    </location>
</feature>
<organism evidence="11">
    <name type="scientific">uncultured Alphaproteobacteria bacterium</name>
    <dbReference type="NCBI Taxonomy" id="91750"/>
    <lineage>
        <taxon>Bacteria</taxon>
        <taxon>Pseudomonadati</taxon>
        <taxon>Pseudomonadota</taxon>
        <taxon>Alphaproteobacteria</taxon>
        <taxon>environmental samples</taxon>
    </lineage>
</organism>
<protein>
    <submittedName>
        <fullName evidence="11">PTS system Galactitol-specific IIC component</fullName>
    </submittedName>
</protein>
<dbReference type="EMBL" id="FLUO01000001">
    <property type="protein sequence ID" value="SBV98950.1"/>
    <property type="molecule type" value="Genomic_DNA"/>
</dbReference>
<dbReference type="InterPro" id="IPR013014">
    <property type="entry name" value="PTS_EIIC_2"/>
</dbReference>
<sequence>MEIISAFLKLGPSVMMPIVFFILALIFGVKPGQAFKAGMLVGIGFEGIGLVIGLLLGSLGPATEAMVQRFGLNLRVLDVGWPVGAQIGWRSPLVPLVVFGGLGINVVLLLVRFTKTVNIDIFNYWLILLPATIVYANTGSVALGCGAAFALLIVALFIADRTAPLIQKSFNLPGVSFAHSTTAMYAPLGWIVNAIIERIPGLRAIDANPEAINKRFGILGEPLTLGIILGVGLGLLAGWDVGEVFNLGIKMAAIMVLLPVMIGVLVQGLVIVRDAAEVSLKKHFPNREFYIGLDTALLIGEPAVLATGLLMIPMALLLAMVLPGNRVLPFVDLASLLFFLPMAAPYCKNNIFRLLCTAALVMVVTLYTAGDLAPGYTKAAAMTGVSLPGEAGDREVVNLVAPHTTPQGWAIVKLLSALK</sequence>
<feature type="transmembrane region" description="Helical" evidence="9">
    <location>
        <begin position="351"/>
        <end position="369"/>
    </location>
</feature>
<keyword evidence="4" id="KW-0762">Sugar transport</keyword>
<keyword evidence="3" id="KW-1003">Cell membrane</keyword>
<evidence type="ECO:0000256" key="6">
    <source>
        <dbReference type="ARBA" id="ARBA00022692"/>
    </source>
</evidence>
<evidence type="ECO:0000259" key="10">
    <source>
        <dbReference type="PROSITE" id="PS51104"/>
    </source>
</evidence>
<proteinExistence type="predicted"/>
<dbReference type="AlphaFoldDB" id="A0A212JHR2"/>
<comment type="subcellular location">
    <subcellularLocation>
        <location evidence="1">Cell membrane</location>
        <topology evidence="1">Multi-pass membrane protein</topology>
    </subcellularLocation>
</comment>
<evidence type="ECO:0000256" key="5">
    <source>
        <dbReference type="ARBA" id="ARBA00022683"/>
    </source>
</evidence>
<dbReference type="PROSITE" id="PS51104">
    <property type="entry name" value="PTS_EIIC_TYPE_2"/>
    <property type="match status" value="1"/>
</dbReference>
<feature type="transmembrane region" description="Helical" evidence="9">
    <location>
        <begin position="327"/>
        <end position="344"/>
    </location>
</feature>
<name>A0A212JHR2_9PROT</name>
<keyword evidence="8 9" id="KW-0472">Membrane</keyword>
<dbReference type="GO" id="GO:0005886">
    <property type="term" value="C:plasma membrane"/>
    <property type="evidence" value="ECO:0007669"/>
    <property type="project" value="UniProtKB-SubCell"/>
</dbReference>
<dbReference type="Pfam" id="PF03611">
    <property type="entry name" value="EIIC-GAT"/>
    <property type="match status" value="1"/>
</dbReference>
<feature type="transmembrane region" description="Helical" evidence="9">
    <location>
        <begin position="293"/>
        <end position="321"/>
    </location>
</feature>
<reference evidence="11" key="1">
    <citation type="submission" date="2016-04" db="EMBL/GenBank/DDBJ databases">
        <authorList>
            <person name="Evans L.H."/>
            <person name="Alamgir A."/>
            <person name="Owens N."/>
            <person name="Weber N.D."/>
            <person name="Virtaneva K."/>
            <person name="Barbian K."/>
            <person name="Babar A."/>
            <person name="Rosenke K."/>
        </authorList>
    </citation>
    <scope>NUCLEOTIDE SEQUENCE</scope>
    <source>
        <strain evidence="11">86</strain>
    </source>
</reference>
<keyword evidence="5" id="KW-0598">Phosphotransferase system</keyword>
<evidence type="ECO:0000256" key="9">
    <source>
        <dbReference type="SAM" id="Phobius"/>
    </source>
</evidence>
<keyword evidence="2" id="KW-0813">Transport</keyword>
<dbReference type="PIRSF" id="PIRSF006304">
    <property type="entry name" value="GatC"/>
    <property type="match status" value="1"/>
</dbReference>
<dbReference type="GO" id="GO:0009401">
    <property type="term" value="P:phosphoenolpyruvate-dependent sugar phosphotransferase system"/>
    <property type="evidence" value="ECO:0007669"/>
    <property type="project" value="UniProtKB-KW"/>
</dbReference>
<evidence type="ECO:0000256" key="1">
    <source>
        <dbReference type="ARBA" id="ARBA00004651"/>
    </source>
</evidence>
<feature type="transmembrane region" description="Helical" evidence="9">
    <location>
        <begin position="125"/>
        <end position="158"/>
    </location>
</feature>
<keyword evidence="6 9" id="KW-0812">Transmembrane</keyword>
<dbReference type="PANTHER" id="PTHR37324:SF2">
    <property type="entry name" value="PTS SYSTEM GALACTITOL-SPECIFIC EIIC COMPONENT"/>
    <property type="match status" value="1"/>
</dbReference>
<dbReference type="PANTHER" id="PTHR37324">
    <property type="entry name" value="PTS SYSTEM GALACTITOL-SPECIFIC EIIC COMPONENT"/>
    <property type="match status" value="1"/>
</dbReference>
<evidence type="ECO:0000313" key="11">
    <source>
        <dbReference type="EMBL" id="SBV98950.1"/>
    </source>
</evidence>
<feature type="transmembrane region" description="Helical" evidence="9">
    <location>
        <begin position="39"/>
        <end position="59"/>
    </location>
</feature>
<evidence type="ECO:0000256" key="2">
    <source>
        <dbReference type="ARBA" id="ARBA00022448"/>
    </source>
</evidence>
<dbReference type="InterPro" id="IPR004703">
    <property type="entry name" value="PTS_sugar-sp_permease"/>
</dbReference>